<dbReference type="PANTHER" id="PTHR12096">
    <property type="entry name" value="NUCLEAR PROTEIN SKIP-RELATED"/>
    <property type="match status" value="1"/>
</dbReference>
<evidence type="ECO:0000256" key="1">
    <source>
        <dbReference type="ARBA" id="ARBA00010197"/>
    </source>
</evidence>
<evidence type="ECO:0000256" key="3">
    <source>
        <dbReference type="RuleBase" id="RU367140"/>
    </source>
</evidence>
<feature type="region of interest" description="Disordered" evidence="5">
    <location>
        <begin position="128"/>
        <end position="149"/>
    </location>
</feature>
<evidence type="ECO:0000256" key="5">
    <source>
        <dbReference type="SAM" id="MobiDB-lite"/>
    </source>
</evidence>
<comment type="caution">
    <text evidence="7">The sequence shown here is derived from an EMBL/GenBank/DDBJ whole genome shotgun (WGS) entry which is preliminary data.</text>
</comment>
<organism evidence="7 8">
    <name type="scientific">Sparassis crispa</name>
    <dbReference type="NCBI Taxonomy" id="139825"/>
    <lineage>
        <taxon>Eukaryota</taxon>
        <taxon>Fungi</taxon>
        <taxon>Dikarya</taxon>
        <taxon>Basidiomycota</taxon>
        <taxon>Agaricomycotina</taxon>
        <taxon>Agaricomycetes</taxon>
        <taxon>Polyporales</taxon>
        <taxon>Sparassidaceae</taxon>
        <taxon>Sparassis</taxon>
    </lineage>
</organism>
<dbReference type="EMBL" id="BFAD01000004">
    <property type="protein sequence ID" value="GBE81705.1"/>
    <property type="molecule type" value="Genomic_DNA"/>
</dbReference>
<proteinExistence type="inferred from homology"/>
<keyword evidence="8" id="KW-1185">Reference proteome</keyword>
<evidence type="ECO:0000256" key="2">
    <source>
        <dbReference type="ARBA" id="ARBA00022160"/>
    </source>
</evidence>
<evidence type="ECO:0000313" key="8">
    <source>
        <dbReference type="Proteomes" id="UP000287166"/>
    </source>
</evidence>
<dbReference type="GeneID" id="38778622"/>
<evidence type="ECO:0000313" key="7">
    <source>
        <dbReference type="EMBL" id="GBE81705.1"/>
    </source>
</evidence>
<feature type="compositionally biased region" description="Basic and acidic residues" evidence="5">
    <location>
        <begin position="128"/>
        <end position="141"/>
    </location>
</feature>
<keyword evidence="4" id="KW-0175">Coiled coil</keyword>
<dbReference type="InterPro" id="IPR004015">
    <property type="entry name" value="SKI-int_prot_SKIP_SNW-dom"/>
</dbReference>
<dbReference type="RefSeq" id="XP_027612618.1">
    <property type="nucleotide sequence ID" value="XM_027756817.1"/>
</dbReference>
<keyword evidence="3" id="KW-0507">mRNA processing</keyword>
<feature type="compositionally biased region" description="Basic and acidic residues" evidence="5">
    <location>
        <begin position="381"/>
        <end position="390"/>
    </location>
</feature>
<evidence type="ECO:0000256" key="4">
    <source>
        <dbReference type="SAM" id="Coils"/>
    </source>
</evidence>
<feature type="region of interest" description="Disordered" evidence="5">
    <location>
        <begin position="555"/>
        <end position="580"/>
    </location>
</feature>
<feature type="region of interest" description="Disordered" evidence="5">
    <location>
        <begin position="206"/>
        <end position="243"/>
    </location>
</feature>
<dbReference type="GO" id="GO:0000398">
    <property type="term" value="P:mRNA splicing, via spliceosome"/>
    <property type="evidence" value="ECO:0007669"/>
    <property type="project" value="InterPro"/>
</dbReference>
<keyword evidence="3" id="KW-0508">mRNA splicing</keyword>
<keyword evidence="3" id="KW-0747">Spliceosome</keyword>
<feature type="domain" description="SKI-interacting protein SKIP SNW" evidence="6">
    <location>
        <begin position="180"/>
        <end position="336"/>
    </location>
</feature>
<comment type="similarity">
    <text evidence="1 3">Belongs to the SNW family.</text>
</comment>
<reference evidence="7 8" key="1">
    <citation type="journal article" date="2018" name="Sci. Rep.">
        <title>Genome sequence of the cauliflower mushroom Sparassis crispa (Hanabiratake) and its association with beneficial usage.</title>
        <authorList>
            <person name="Kiyama R."/>
            <person name="Furutani Y."/>
            <person name="Kawaguchi K."/>
            <person name="Nakanishi T."/>
        </authorList>
    </citation>
    <scope>NUCLEOTIDE SEQUENCE [LARGE SCALE GENOMIC DNA]</scope>
</reference>
<dbReference type="Pfam" id="PF02731">
    <property type="entry name" value="SKIP_SNW"/>
    <property type="match status" value="1"/>
</dbReference>
<feature type="coiled-coil region" evidence="4">
    <location>
        <begin position="299"/>
        <end position="331"/>
    </location>
</feature>
<feature type="region of interest" description="Disordered" evidence="5">
    <location>
        <begin position="357"/>
        <end position="390"/>
    </location>
</feature>
<dbReference type="InterPro" id="IPR017862">
    <property type="entry name" value="SKI-int_prot_SKIP"/>
</dbReference>
<dbReference type="AlphaFoldDB" id="A0A401GHX0"/>
<accession>A0A401GHX0</accession>
<dbReference type="InParanoid" id="A0A401GHX0"/>
<dbReference type="STRING" id="139825.A0A401GHX0"/>
<dbReference type="FunCoup" id="A0A401GHX0">
    <property type="interactions" value="792"/>
</dbReference>
<dbReference type="GO" id="GO:0005681">
    <property type="term" value="C:spliceosomal complex"/>
    <property type="evidence" value="ECO:0007669"/>
    <property type="project" value="UniProtKB-UniRule"/>
</dbReference>
<gene>
    <name evidence="7" type="ORF">SCP_0400760</name>
</gene>
<sequence length="580" mass="64517">MAALATALPQPIYAPTISDDEEEVVLPQAAPSQSVIVRNVVPPYGQRIGWKPTSPDDFGDGGSYPECHVAQYPLDMGKKKASSGNTLALQVDSEGNVRYDVIAQQGQRPGKIVQSQFKDLVPLSHRKDLDDSAREMERPSEDEVQSTTDRTRAALEKLVNGKIKAAQPKNVPDSQGKTSFIRYTPGQQNGSDGLKQRIIKMTEIVEDPLEPPRFKHKKIPRGPPSPPPPVLRSPPRKATAQEQKEWMIPPCISNWKNNKGYTIPLDKRLAADGRGLQDVHINDNFAKFSESLFIADRHAREEVRQRALMQQKLAEKEKAQKEENLRMLAQRAREERAGIAPARAAPTAERTAAMKSSLGAYGSDNGSGSEAEVEEEEDEESARVRDQMRQEKRIEREREMRMSNMGTEQRAKMLARQQNRDISEKIALGLAKPTLTKESMLDSRLFNQESLSGSFADDDAYNLYDRPLFHGSTAAAAIYKARGNISEGNQDSYGEGTEEGIGKALDNDRFGLGQARIGFEGSQDQEVREGPVQFEKDTGDVFGLDKFLDEAKTGKKRGLDTEVGNSRKRQQLDRASERDS</sequence>
<feature type="compositionally biased region" description="Basic and acidic residues" evidence="5">
    <location>
        <begin position="570"/>
        <end position="580"/>
    </location>
</feature>
<dbReference type="OrthoDB" id="666364at2759"/>
<evidence type="ECO:0000259" key="6">
    <source>
        <dbReference type="Pfam" id="PF02731"/>
    </source>
</evidence>
<feature type="compositionally biased region" description="Pro residues" evidence="5">
    <location>
        <begin position="221"/>
        <end position="232"/>
    </location>
</feature>
<name>A0A401GHX0_9APHY</name>
<comment type="subcellular location">
    <subcellularLocation>
        <location evidence="3">Nucleus</location>
    </subcellularLocation>
</comment>
<comment type="function">
    <text evidence="3">Involved in pre-mRNA splicing.</text>
</comment>
<comment type="subunit">
    <text evidence="3">Associated with the spliceosome.</text>
</comment>
<feature type="compositionally biased region" description="Acidic residues" evidence="5">
    <location>
        <begin position="371"/>
        <end position="380"/>
    </location>
</feature>
<protein>
    <recommendedName>
        <fullName evidence="2 3">Pre-mRNA-processing protein 45</fullName>
    </recommendedName>
</protein>
<dbReference type="Proteomes" id="UP000287166">
    <property type="component" value="Unassembled WGS sequence"/>
</dbReference>
<keyword evidence="3" id="KW-0539">Nucleus</keyword>